<proteinExistence type="predicted"/>
<dbReference type="SUPFAM" id="SSF51905">
    <property type="entry name" value="FAD/NAD(P)-binding domain"/>
    <property type="match status" value="2"/>
</dbReference>
<dbReference type="OrthoDB" id="9778740at2"/>
<evidence type="ECO:0000313" key="3">
    <source>
        <dbReference type="Proteomes" id="UP000031014"/>
    </source>
</evidence>
<sequence length="376" mass="42247">MLDLIIIGSGPFGISLASHAVSNNLEYKLFGYPMDFWKNQMPQDMFIRTPHEFVSFSDSKDELTVQQFSLETDIDLVTPLPRPIFVQYANWFAQKSGIEFTPNKIIKVKNQAGYYEVISETGEQYTAKNVVVATGVEHYKYLPDFLKQLPPQMVTHTSGYTTFSQFKGKRVVVLGSGQSAWEAAGLLHRDGADVELIYRKEGPNYAGSRENEIALRDVGDVFYQLPIEEKKQGWGQSPGSVAHFLKPYVEGLVPQNAGVSIEHIEPINEEEVRIVLSDGTDKTVNHIIAATGFRIDLDKVPFFDEDLLSIIDREEGYSHFPKLNESFESSLSGLYFAGPLSSHSHGPTFRFILGLRKTAFSIIPSVREKKNNLVNI</sequence>
<dbReference type="Gene3D" id="3.50.50.60">
    <property type="entry name" value="FAD/NAD(P)-binding domain"/>
    <property type="match status" value="1"/>
</dbReference>
<dbReference type="Proteomes" id="UP000031014">
    <property type="component" value="Unassembled WGS sequence"/>
</dbReference>
<dbReference type="InterPro" id="IPR036188">
    <property type="entry name" value="FAD/NAD-bd_sf"/>
</dbReference>
<keyword evidence="1" id="KW-0560">Oxidoreductase</keyword>
<dbReference type="PRINTS" id="PR00368">
    <property type="entry name" value="FADPNR"/>
</dbReference>
<organism evidence="2 3">
    <name type="scientific">Mesobacillus selenatarsenatis (strain DSM 18680 / JCM 14380 / FERM P-15431 / SF-1)</name>
    <dbReference type="NCBI Taxonomy" id="1321606"/>
    <lineage>
        <taxon>Bacteria</taxon>
        <taxon>Bacillati</taxon>
        <taxon>Bacillota</taxon>
        <taxon>Bacilli</taxon>
        <taxon>Bacillales</taxon>
        <taxon>Bacillaceae</taxon>
        <taxon>Mesobacillus</taxon>
    </lineage>
</organism>
<comment type="caution">
    <text evidence="2">The sequence shown here is derived from an EMBL/GenBank/DDBJ whole genome shotgun (WGS) entry which is preliminary data.</text>
</comment>
<dbReference type="GO" id="GO:0004497">
    <property type="term" value="F:monooxygenase activity"/>
    <property type="evidence" value="ECO:0007669"/>
    <property type="project" value="TreeGrafter"/>
</dbReference>
<dbReference type="Pfam" id="PF13738">
    <property type="entry name" value="Pyr_redox_3"/>
    <property type="match status" value="1"/>
</dbReference>
<protein>
    <submittedName>
        <fullName evidence="2">Putative oxidoreductase</fullName>
    </submittedName>
</protein>
<evidence type="ECO:0000256" key="1">
    <source>
        <dbReference type="ARBA" id="ARBA00023002"/>
    </source>
</evidence>
<reference evidence="2 3" key="1">
    <citation type="submission" date="2013-06" db="EMBL/GenBank/DDBJ databases">
        <title>Whole genome shotgun sequence of Bacillus selenatarsenatis SF-1.</title>
        <authorList>
            <person name="Kuroda M."/>
            <person name="Sei K."/>
            <person name="Yamashita M."/>
            <person name="Ike M."/>
        </authorList>
    </citation>
    <scope>NUCLEOTIDE SEQUENCE [LARGE SCALE GENOMIC DNA]</scope>
    <source>
        <strain evidence="2 3">SF-1</strain>
    </source>
</reference>
<evidence type="ECO:0000313" key="2">
    <source>
        <dbReference type="EMBL" id="GAM12283.1"/>
    </source>
</evidence>
<dbReference type="PRINTS" id="PR00411">
    <property type="entry name" value="PNDRDTASEI"/>
</dbReference>
<dbReference type="RefSeq" id="WP_041964247.1">
    <property type="nucleotide sequence ID" value="NZ_BASE01000009.1"/>
</dbReference>
<dbReference type="STRING" id="1321606.SAMD00020551_0415"/>
<accession>A0A0A8WXC8</accession>
<keyword evidence="3" id="KW-1185">Reference proteome</keyword>
<dbReference type="PANTHER" id="PTHR43539">
    <property type="entry name" value="FLAVIN-BINDING MONOOXYGENASE-LIKE PROTEIN (AFU_ORTHOLOGUE AFUA_4G09220)"/>
    <property type="match status" value="1"/>
</dbReference>
<dbReference type="GO" id="GO:0050660">
    <property type="term" value="F:flavin adenine dinucleotide binding"/>
    <property type="evidence" value="ECO:0007669"/>
    <property type="project" value="TreeGrafter"/>
</dbReference>
<dbReference type="PANTHER" id="PTHR43539:SF78">
    <property type="entry name" value="FLAVIN-CONTAINING MONOOXYGENASE"/>
    <property type="match status" value="1"/>
</dbReference>
<dbReference type="EMBL" id="BASE01000009">
    <property type="protein sequence ID" value="GAM12283.1"/>
    <property type="molecule type" value="Genomic_DNA"/>
</dbReference>
<dbReference type="InterPro" id="IPR050982">
    <property type="entry name" value="Auxin_biosynth/cation_transpt"/>
</dbReference>
<name>A0A0A8WXC8_MESS1</name>
<dbReference type="AlphaFoldDB" id="A0A0A8WXC8"/>
<gene>
    <name evidence="2" type="ORF">SAMD00020551_0415</name>
</gene>